<dbReference type="EMBL" id="CP024608">
    <property type="protein sequence ID" value="ATQ77524.1"/>
    <property type="molecule type" value="Genomic_DNA"/>
</dbReference>
<keyword evidence="1" id="KW-0472">Membrane</keyword>
<name>A0A2D2DRC5_9BURK</name>
<feature type="transmembrane region" description="Helical" evidence="1">
    <location>
        <begin position="138"/>
        <end position="157"/>
    </location>
</feature>
<evidence type="ECO:0000256" key="1">
    <source>
        <dbReference type="SAM" id="Phobius"/>
    </source>
</evidence>
<accession>A0A2D2DRC5</accession>
<evidence type="ECO:0008006" key="4">
    <source>
        <dbReference type="Google" id="ProtNLM"/>
    </source>
</evidence>
<proteinExistence type="predicted"/>
<sequence>MKEILLYLAPSVALALVIRVLAGAHPFFFLFTVAGTICHELAHFVAGLLTGARPASFTVIPRRVGRHWELGSVTLTRVRWYNAAPAALAPLVIVLLPFCVAWWRTRQPWQFDTRDLFIALALAPQFLSFWPSMVDWRIAVRSWPYLFIIAGAAWLVFHFRPHLFQFVNP</sequence>
<feature type="transmembrane region" description="Helical" evidence="1">
    <location>
        <begin position="80"/>
        <end position="103"/>
    </location>
</feature>
<reference evidence="2" key="1">
    <citation type="submission" date="2017-10" db="EMBL/GenBank/DDBJ databases">
        <title>Massilia psychrophilum sp. nov., a novel purple-pigmented bacterium isolated from Tianshan glacier, Xinjiang Municipality, China.</title>
        <authorList>
            <person name="Wang H."/>
        </authorList>
    </citation>
    <scope>NUCLEOTIDE SEQUENCE [LARGE SCALE GENOMIC DNA]</scope>
    <source>
        <strain evidence="2">B2</strain>
    </source>
</reference>
<dbReference type="AlphaFoldDB" id="A0A2D2DRC5"/>
<keyword evidence="1" id="KW-0812">Transmembrane</keyword>
<evidence type="ECO:0000313" key="2">
    <source>
        <dbReference type="EMBL" id="ATQ77524.1"/>
    </source>
</evidence>
<dbReference type="Proteomes" id="UP000229897">
    <property type="component" value="Chromosome"/>
</dbReference>
<dbReference type="KEGG" id="mass:CR152_25740"/>
<evidence type="ECO:0000313" key="3">
    <source>
        <dbReference type="Proteomes" id="UP000229897"/>
    </source>
</evidence>
<feature type="transmembrane region" description="Helical" evidence="1">
    <location>
        <begin position="115"/>
        <end position="132"/>
    </location>
</feature>
<organism evidence="2 3">
    <name type="scientific">Massilia violaceinigra</name>
    <dbReference type="NCBI Taxonomy" id="2045208"/>
    <lineage>
        <taxon>Bacteria</taxon>
        <taxon>Pseudomonadati</taxon>
        <taxon>Pseudomonadota</taxon>
        <taxon>Betaproteobacteria</taxon>
        <taxon>Burkholderiales</taxon>
        <taxon>Oxalobacteraceae</taxon>
        <taxon>Telluria group</taxon>
        <taxon>Massilia</taxon>
    </lineage>
</organism>
<gene>
    <name evidence="2" type="ORF">CR152_25740</name>
</gene>
<keyword evidence="3" id="KW-1185">Reference proteome</keyword>
<protein>
    <recommendedName>
        <fullName evidence="4">Peptidase M50 domain-containing protein</fullName>
    </recommendedName>
</protein>
<keyword evidence="1" id="KW-1133">Transmembrane helix</keyword>
<dbReference type="RefSeq" id="WP_099879780.1">
    <property type="nucleotide sequence ID" value="NZ_CP024608.1"/>
</dbReference>
<dbReference type="OrthoDB" id="8774202at2"/>